<organism evidence="1 2">
    <name type="scientific">Flavobacterium fryxellicola</name>
    <dbReference type="NCBI Taxonomy" id="249352"/>
    <lineage>
        <taxon>Bacteria</taxon>
        <taxon>Pseudomonadati</taxon>
        <taxon>Bacteroidota</taxon>
        <taxon>Flavobacteriia</taxon>
        <taxon>Flavobacteriales</taxon>
        <taxon>Flavobacteriaceae</taxon>
        <taxon>Flavobacterium</taxon>
    </lineage>
</organism>
<reference evidence="1 2" key="1">
    <citation type="submission" date="2016-03" db="EMBL/GenBank/DDBJ databases">
        <title>Draft genome sequence of Flavobacterium fryxellicola DSM 16209.</title>
        <authorList>
            <person name="Shin S.-K."/>
            <person name="Yi H."/>
        </authorList>
    </citation>
    <scope>NUCLEOTIDE SEQUENCE [LARGE SCALE GENOMIC DNA]</scope>
    <source>
        <strain evidence="1 2">DSM 16209</strain>
    </source>
</reference>
<gene>
    <name evidence="1" type="ORF">FBFR_04705</name>
</gene>
<comment type="caution">
    <text evidence="1">The sequence shown here is derived from an EMBL/GenBank/DDBJ whole genome shotgun (WGS) entry which is preliminary data.</text>
</comment>
<dbReference type="STRING" id="249352.SAMN05444395_102527"/>
<keyword evidence="2" id="KW-1185">Reference proteome</keyword>
<accession>A0A167XWY2</accession>
<name>A0A167XWY2_9FLAO</name>
<sequence length="66" mass="7708">MTAQLTYQIIQTLPEKEKTLLFDMLEADSKPFIIEELTTPKRKKPALDLKVMKYLIETCFSKNKDS</sequence>
<dbReference type="OrthoDB" id="1377074at2"/>
<protein>
    <submittedName>
        <fullName evidence="1">Uncharacterized protein</fullName>
    </submittedName>
</protein>
<dbReference type="AlphaFoldDB" id="A0A167XWY2"/>
<proteinExistence type="predicted"/>
<evidence type="ECO:0000313" key="2">
    <source>
        <dbReference type="Proteomes" id="UP000077164"/>
    </source>
</evidence>
<evidence type="ECO:0000313" key="1">
    <source>
        <dbReference type="EMBL" id="OAB28775.1"/>
    </source>
</evidence>
<dbReference type="Proteomes" id="UP000077164">
    <property type="component" value="Unassembled WGS sequence"/>
</dbReference>
<dbReference type="RefSeq" id="WP_066077687.1">
    <property type="nucleotide sequence ID" value="NZ_FRDK01000002.1"/>
</dbReference>
<dbReference type="EMBL" id="LVJE01000010">
    <property type="protein sequence ID" value="OAB28775.1"/>
    <property type="molecule type" value="Genomic_DNA"/>
</dbReference>